<dbReference type="EMBL" id="QPIZ01000008">
    <property type="protein sequence ID" value="RCW36660.1"/>
    <property type="molecule type" value="Genomic_DNA"/>
</dbReference>
<dbReference type="Gene3D" id="3.40.30.10">
    <property type="entry name" value="Glutaredoxin"/>
    <property type="match status" value="1"/>
</dbReference>
<dbReference type="PROSITE" id="PS51257">
    <property type="entry name" value="PROKAR_LIPOPROTEIN"/>
    <property type="match status" value="1"/>
</dbReference>
<keyword evidence="7" id="KW-1185">Reference proteome</keyword>
<dbReference type="CDD" id="cd02966">
    <property type="entry name" value="TlpA_like_family"/>
    <property type="match status" value="1"/>
</dbReference>
<keyword evidence="4" id="KW-0676">Redox-active center</keyword>
<dbReference type="PANTHER" id="PTHR42852">
    <property type="entry name" value="THIOL:DISULFIDE INTERCHANGE PROTEIN DSBE"/>
    <property type="match status" value="1"/>
</dbReference>
<dbReference type="GO" id="GO:0016491">
    <property type="term" value="F:oxidoreductase activity"/>
    <property type="evidence" value="ECO:0007669"/>
    <property type="project" value="InterPro"/>
</dbReference>
<dbReference type="GO" id="GO:0017004">
    <property type="term" value="P:cytochrome complex assembly"/>
    <property type="evidence" value="ECO:0007669"/>
    <property type="project" value="UniProtKB-KW"/>
</dbReference>
<dbReference type="InterPro" id="IPR025380">
    <property type="entry name" value="DUF4369"/>
</dbReference>
<feature type="domain" description="Thioredoxin" evidence="5">
    <location>
        <begin position="232"/>
        <end position="366"/>
    </location>
</feature>
<evidence type="ECO:0000259" key="5">
    <source>
        <dbReference type="PROSITE" id="PS51352"/>
    </source>
</evidence>
<dbReference type="GO" id="GO:0030313">
    <property type="term" value="C:cell envelope"/>
    <property type="evidence" value="ECO:0007669"/>
    <property type="project" value="UniProtKB-SubCell"/>
</dbReference>
<sequence length="366" mass="40558">MRKIGFLLLTGLVVLASCGKTDQYKVSGTVEGVTEGQAVLQKIEAQGPVAVDTAEIVDGAFTFTGSVEHPELHLIYVDDNQVPVAFFLENANITINADVENMQDAEVAGSEINAKFKEFNDGVPSNDRAQSLQQEFMAARQSGDQEKMQELAAEYQGIMQEQQQYYRDFVMANTDNVVGAFLAMNMAGSMELPELEELVASLQESNAGHPYVLELEKMLEPMKKQQAAETAIQVGNAAPDFTLTDLEGNEVSLADFQGKYVFLDFWASWCSPCRNESPNMVKAYEEFGGENFEIVGVSLDKTAEPWRKAVEEDNMTWTLLHDPQGDVANTYGVQSIPFTLLLDKEGNIIEKNLRGEQLQNKLKELL</sequence>
<organism evidence="6 7">
    <name type="scientific">Marinilabilia salmonicolor</name>
    <dbReference type="NCBI Taxonomy" id="989"/>
    <lineage>
        <taxon>Bacteria</taxon>
        <taxon>Pseudomonadati</taxon>
        <taxon>Bacteroidota</taxon>
        <taxon>Bacteroidia</taxon>
        <taxon>Marinilabiliales</taxon>
        <taxon>Marinilabiliaceae</taxon>
        <taxon>Marinilabilia</taxon>
    </lineage>
</organism>
<comment type="subcellular location">
    <subcellularLocation>
        <location evidence="1">Cell envelope</location>
    </subcellularLocation>
</comment>
<reference evidence="6 7" key="1">
    <citation type="submission" date="2018-07" db="EMBL/GenBank/DDBJ databases">
        <title>Freshwater and sediment microbial communities from various areas in North America, analyzing microbe dynamics in response to fracking.</title>
        <authorList>
            <person name="Lamendella R."/>
        </authorList>
    </citation>
    <scope>NUCLEOTIDE SEQUENCE [LARGE SCALE GENOMIC DNA]</scope>
    <source>
        <strain evidence="6 7">160A</strain>
    </source>
</reference>
<dbReference type="RefSeq" id="WP_106153815.1">
    <property type="nucleotide sequence ID" value="NZ_PVTS01000013.1"/>
</dbReference>
<evidence type="ECO:0000313" key="7">
    <source>
        <dbReference type="Proteomes" id="UP000252733"/>
    </source>
</evidence>
<evidence type="ECO:0000256" key="1">
    <source>
        <dbReference type="ARBA" id="ARBA00004196"/>
    </source>
</evidence>
<keyword evidence="2" id="KW-0201">Cytochrome c-type biogenesis</keyword>
<evidence type="ECO:0000256" key="4">
    <source>
        <dbReference type="ARBA" id="ARBA00023284"/>
    </source>
</evidence>
<dbReference type="SUPFAM" id="SSF52833">
    <property type="entry name" value="Thioredoxin-like"/>
    <property type="match status" value="1"/>
</dbReference>
<dbReference type="Pfam" id="PF14289">
    <property type="entry name" value="DUF4369"/>
    <property type="match status" value="1"/>
</dbReference>
<evidence type="ECO:0000256" key="3">
    <source>
        <dbReference type="ARBA" id="ARBA00023157"/>
    </source>
</evidence>
<evidence type="ECO:0000256" key="2">
    <source>
        <dbReference type="ARBA" id="ARBA00022748"/>
    </source>
</evidence>
<dbReference type="PANTHER" id="PTHR42852:SF6">
    <property type="entry name" value="THIOL:DISULFIDE INTERCHANGE PROTEIN DSBE"/>
    <property type="match status" value="1"/>
</dbReference>
<dbReference type="STRING" id="1168289.GCA_000259075_02907"/>
<accession>A0A2T0XDD5</accession>
<gene>
    <name evidence="6" type="ORF">DFO77_108102</name>
</gene>
<name>A0A2T0XDD5_9BACT</name>
<dbReference type="Pfam" id="PF00578">
    <property type="entry name" value="AhpC-TSA"/>
    <property type="match status" value="1"/>
</dbReference>
<evidence type="ECO:0000313" key="6">
    <source>
        <dbReference type="EMBL" id="RCW36660.1"/>
    </source>
</evidence>
<dbReference type="Proteomes" id="UP000252733">
    <property type="component" value="Unassembled WGS sequence"/>
</dbReference>
<dbReference type="InterPro" id="IPR000866">
    <property type="entry name" value="AhpC/TSA"/>
</dbReference>
<dbReference type="OrthoDB" id="9794348at2"/>
<dbReference type="AlphaFoldDB" id="A0A2T0XDD5"/>
<comment type="caution">
    <text evidence="6">The sequence shown here is derived from an EMBL/GenBank/DDBJ whole genome shotgun (WGS) entry which is preliminary data.</text>
</comment>
<protein>
    <submittedName>
        <fullName evidence="6">Peroxiredoxin</fullName>
    </submittedName>
</protein>
<keyword evidence="3" id="KW-1015">Disulfide bond</keyword>
<dbReference type="InterPro" id="IPR013766">
    <property type="entry name" value="Thioredoxin_domain"/>
</dbReference>
<dbReference type="GO" id="GO:0016209">
    <property type="term" value="F:antioxidant activity"/>
    <property type="evidence" value="ECO:0007669"/>
    <property type="project" value="InterPro"/>
</dbReference>
<dbReference type="InterPro" id="IPR050553">
    <property type="entry name" value="Thioredoxin_ResA/DsbE_sf"/>
</dbReference>
<proteinExistence type="predicted"/>
<dbReference type="InterPro" id="IPR036249">
    <property type="entry name" value="Thioredoxin-like_sf"/>
</dbReference>
<dbReference type="PROSITE" id="PS51352">
    <property type="entry name" value="THIOREDOXIN_2"/>
    <property type="match status" value="1"/>
</dbReference>